<keyword evidence="12 16" id="KW-0694">RNA-binding</keyword>
<dbReference type="InterPro" id="IPR033911">
    <property type="entry name" value="MetRS_core"/>
</dbReference>
<comment type="subcellular location">
    <subcellularLocation>
        <location evidence="2 16">Cytoplasm</location>
    </subcellularLocation>
</comment>
<dbReference type="GO" id="GO:0005524">
    <property type="term" value="F:ATP binding"/>
    <property type="evidence" value="ECO:0007669"/>
    <property type="project" value="UniProtKB-UniRule"/>
</dbReference>
<evidence type="ECO:0000256" key="3">
    <source>
        <dbReference type="ARBA" id="ARBA00008258"/>
    </source>
</evidence>
<dbReference type="GO" id="GO:0005829">
    <property type="term" value="C:cytosol"/>
    <property type="evidence" value="ECO:0007669"/>
    <property type="project" value="TreeGrafter"/>
</dbReference>
<dbReference type="InterPro" id="IPR015413">
    <property type="entry name" value="Methionyl/Leucyl_tRNA_Synth"/>
</dbReference>
<dbReference type="PANTHER" id="PTHR45765">
    <property type="entry name" value="METHIONINE--TRNA LIGASE"/>
    <property type="match status" value="1"/>
</dbReference>
<organism evidence="18 19">
    <name type="scientific">Marinomonas foliarum</name>
    <dbReference type="NCBI Taxonomy" id="491950"/>
    <lineage>
        <taxon>Bacteria</taxon>
        <taxon>Pseudomonadati</taxon>
        <taxon>Pseudomonadota</taxon>
        <taxon>Gammaproteobacteria</taxon>
        <taxon>Oceanospirillales</taxon>
        <taxon>Oceanospirillaceae</taxon>
        <taxon>Marinomonas</taxon>
    </lineage>
</organism>
<evidence type="ECO:0000256" key="1">
    <source>
        <dbReference type="ARBA" id="ARBA00003314"/>
    </source>
</evidence>
<dbReference type="OrthoDB" id="9810191at2"/>
<dbReference type="InterPro" id="IPR029038">
    <property type="entry name" value="MetRS_Zn"/>
</dbReference>
<dbReference type="PROSITE" id="PS00178">
    <property type="entry name" value="AA_TRNA_LIGASE_I"/>
    <property type="match status" value="1"/>
</dbReference>
<dbReference type="CDD" id="cd02800">
    <property type="entry name" value="tRNA_bind_EcMetRS_like"/>
    <property type="match status" value="1"/>
</dbReference>
<comment type="function">
    <text evidence="1 16">Is required not only for elongation of protein synthesis but also for the initiation of all mRNA translation through initiator tRNA(fMet) aminoacylation.</text>
</comment>
<evidence type="ECO:0000256" key="16">
    <source>
        <dbReference type="HAMAP-Rule" id="MF_00098"/>
    </source>
</evidence>
<dbReference type="HAMAP" id="MF_00098">
    <property type="entry name" value="Met_tRNA_synth_type1"/>
    <property type="match status" value="1"/>
</dbReference>
<protein>
    <recommendedName>
        <fullName evidence="16">Methionine--tRNA ligase</fullName>
        <ecNumber evidence="16">6.1.1.10</ecNumber>
    </recommendedName>
    <alternativeName>
        <fullName evidence="16">Methionyl-tRNA synthetase</fullName>
        <shortName evidence="16">MetRS</shortName>
    </alternativeName>
</protein>
<proteinExistence type="inferred from homology"/>
<dbReference type="InterPro" id="IPR012340">
    <property type="entry name" value="NA-bd_OB-fold"/>
</dbReference>
<dbReference type="CDD" id="cd00814">
    <property type="entry name" value="MetRS_core"/>
    <property type="match status" value="1"/>
</dbReference>
<feature type="binding site" evidence="16">
    <location>
        <position position="146"/>
    </location>
    <ligand>
        <name>Zn(2+)</name>
        <dbReference type="ChEBI" id="CHEBI:29105"/>
    </ligand>
</feature>
<dbReference type="GO" id="GO:0000049">
    <property type="term" value="F:tRNA binding"/>
    <property type="evidence" value="ECO:0007669"/>
    <property type="project" value="UniProtKB-UniRule"/>
</dbReference>
<dbReference type="EC" id="6.1.1.10" evidence="16"/>
<dbReference type="Gene3D" id="3.40.50.620">
    <property type="entry name" value="HUPs"/>
    <property type="match status" value="1"/>
</dbReference>
<comment type="subunit">
    <text evidence="4 16">Homodimer.</text>
</comment>
<sequence length="683" mass="76553">MAQTQRKILVTSALPYANGSIHLGHMLEHIQTDIWVRFQKMRGHLCTAVCADDAHGTAIMIKAAQQGITSEELIDGVRQEHMADFNDFLIGYDNYHSTHSDENREFSNSIYKALRDNGKIAVRSIVQAYDPEKEMFLADRFIKGTCPKCKAEDQYGDNCEVCSATYTPMEMINPRSVYSGATPIEKDSEHYFFKLPDFQDFLAKWTRSGTLQDQVANKLSEWLDSGLKEWDISRDAPYFGFEIPDAPGKYFYVWLDAPIGYMASFKNLCDRTEGLEFDDYWAKDSDAELYHFIGKDIINFHALFWPAMLDCAGYRTPTAVNAHGYVTVDGEKMSKSRGTFIKARTYLKHLDPQYLRYYYAAKLNSRVDDIDLSLSDFLQRVNSDVVGKVVNIASRTASFINKKFDGQLTSNVSEAEMIQSFVDAGDVIAEHFEGREYGKAIREIMRLADVANEYIAEQAPWVLAKDEATLPKVQDVCTVALNLFSILATYLKPVMPNMVADAEAFLGKELTWDNRSVLLFGNTVNKFKPLMGRIEQAQIDAIIEEGKVEAAAEAAAKEAAQPAQAETELSKEPIEAEINFDDFAKVDLRIALIVKAEHVEKANKLLKLTLDIGGETRTVFSGIKSAYKPEDLEGKHTVMVANLAPRKMKFGMSEGMVLAAGPGGEEIYLLEPHAGAKPGQRVM</sequence>
<dbReference type="Pfam" id="PF09334">
    <property type="entry name" value="tRNA-synt_1g"/>
    <property type="match status" value="1"/>
</dbReference>
<dbReference type="Gene3D" id="2.20.28.20">
    <property type="entry name" value="Methionyl-tRNA synthetase, Zn-domain"/>
    <property type="match status" value="1"/>
</dbReference>
<evidence type="ECO:0000256" key="4">
    <source>
        <dbReference type="ARBA" id="ARBA00011738"/>
    </source>
</evidence>
<evidence type="ECO:0000259" key="17">
    <source>
        <dbReference type="PROSITE" id="PS50886"/>
    </source>
</evidence>
<accession>A0A369A2X6</accession>
<evidence type="ECO:0000256" key="2">
    <source>
        <dbReference type="ARBA" id="ARBA00004496"/>
    </source>
</evidence>
<comment type="catalytic activity">
    <reaction evidence="15 16">
        <text>tRNA(Met) + L-methionine + ATP = L-methionyl-tRNA(Met) + AMP + diphosphate</text>
        <dbReference type="Rhea" id="RHEA:13481"/>
        <dbReference type="Rhea" id="RHEA-COMP:9667"/>
        <dbReference type="Rhea" id="RHEA-COMP:9698"/>
        <dbReference type="ChEBI" id="CHEBI:30616"/>
        <dbReference type="ChEBI" id="CHEBI:33019"/>
        <dbReference type="ChEBI" id="CHEBI:57844"/>
        <dbReference type="ChEBI" id="CHEBI:78442"/>
        <dbReference type="ChEBI" id="CHEBI:78530"/>
        <dbReference type="ChEBI" id="CHEBI:456215"/>
        <dbReference type="EC" id="6.1.1.10"/>
    </reaction>
</comment>
<feature type="binding site" evidence="16">
    <location>
        <position position="149"/>
    </location>
    <ligand>
        <name>Zn(2+)</name>
        <dbReference type="ChEBI" id="CHEBI:29105"/>
    </ligand>
</feature>
<dbReference type="InterPro" id="IPR041872">
    <property type="entry name" value="Anticodon_Met"/>
</dbReference>
<name>A0A369A2X6_9GAMM</name>
<comment type="cofactor">
    <cofactor evidence="16">
        <name>Zn(2+)</name>
        <dbReference type="ChEBI" id="CHEBI:29105"/>
    </cofactor>
    <text evidence="16">Binds 1 zinc ion per subunit.</text>
</comment>
<evidence type="ECO:0000256" key="15">
    <source>
        <dbReference type="ARBA" id="ARBA00047364"/>
    </source>
</evidence>
<evidence type="ECO:0000256" key="14">
    <source>
        <dbReference type="ARBA" id="ARBA00023146"/>
    </source>
</evidence>
<dbReference type="GO" id="GO:0004825">
    <property type="term" value="F:methionine-tRNA ligase activity"/>
    <property type="evidence" value="ECO:0007669"/>
    <property type="project" value="UniProtKB-UniRule"/>
</dbReference>
<dbReference type="PANTHER" id="PTHR45765:SF1">
    <property type="entry name" value="METHIONINE--TRNA LIGASE, CYTOPLASMIC"/>
    <property type="match status" value="1"/>
</dbReference>
<evidence type="ECO:0000256" key="9">
    <source>
        <dbReference type="ARBA" id="ARBA00022741"/>
    </source>
</evidence>
<evidence type="ECO:0000256" key="11">
    <source>
        <dbReference type="ARBA" id="ARBA00022840"/>
    </source>
</evidence>
<reference evidence="18 19" key="1">
    <citation type="submission" date="2018-07" db="EMBL/GenBank/DDBJ databases">
        <title>Genomic Encyclopedia of Type Strains, Phase III (KMG-III): the genomes of soil and plant-associated and newly described type strains.</title>
        <authorList>
            <person name="Whitman W."/>
        </authorList>
    </citation>
    <scope>NUCLEOTIDE SEQUENCE [LARGE SCALE GENOMIC DNA]</scope>
    <source>
        <strain evidence="18 19">CECT 7731</strain>
    </source>
</reference>
<feature type="binding site" evidence="16">
    <location>
        <position position="335"/>
    </location>
    <ligand>
        <name>ATP</name>
        <dbReference type="ChEBI" id="CHEBI:30616"/>
    </ligand>
</feature>
<feature type="short sequence motif" description="'KMSKS' region" evidence="16">
    <location>
        <begin position="332"/>
        <end position="336"/>
    </location>
</feature>
<keyword evidence="9 16" id="KW-0547">Nucleotide-binding</keyword>
<dbReference type="Pfam" id="PF19303">
    <property type="entry name" value="Anticodon_3"/>
    <property type="match status" value="1"/>
</dbReference>
<evidence type="ECO:0000256" key="13">
    <source>
        <dbReference type="ARBA" id="ARBA00022917"/>
    </source>
</evidence>
<keyword evidence="8 16" id="KW-0479">Metal-binding</keyword>
<evidence type="ECO:0000313" key="18">
    <source>
        <dbReference type="EMBL" id="RCX03541.1"/>
    </source>
</evidence>
<dbReference type="Proteomes" id="UP000253506">
    <property type="component" value="Unassembled WGS sequence"/>
</dbReference>
<keyword evidence="11 16" id="KW-0067">ATP-binding</keyword>
<dbReference type="PRINTS" id="PR01041">
    <property type="entry name" value="TRNASYNTHMET"/>
</dbReference>
<dbReference type="Pfam" id="PF01588">
    <property type="entry name" value="tRNA_bind"/>
    <property type="match status" value="1"/>
</dbReference>
<comment type="similarity">
    <text evidence="3 16">Belongs to the class-I aminoacyl-tRNA synthetase family. MetG type 1 subfamily.</text>
</comment>
<dbReference type="InterPro" id="IPR001412">
    <property type="entry name" value="aa-tRNA-synth_I_CS"/>
</dbReference>
<dbReference type="SUPFAM" id="SSF52374">
    <property type="entry name" value="Nucleotidylyl transferase"/>
    <property type="match status" value="1"/>
</dbReference>
<dbReference type="EMBL" id="QPJQ01000012">
    <property type="protein sequence ID" value="RCX03541.1"/>
    <property type="molecule type" value="Genomic_DNA"/>
</dbReference>
<keyword evidence="13 16" id="KW-0648">Protein biosynthesis</keyword>
<feature type="short sequence motif" description="'HIGH' region" evidence="16">
    <location>
        <begin position="15"/>
        <end position="25"/>
    </location>
</feature>
<evidence type="ECO:0000313" key="19">
    <source>
        <dbReference type="Proteomes" id="UP000253506"/>
    </source>
</evidence>
<gene>
    <name evidence="16" type="primary">metG</name>
    <name evidence="18" type="ORF">DFP77_11279</name>
</gene>
<dbReference type="CDD" id="cd07957">
    <property type="entry name" value="Anticodon_Ia_Met"/>
    <property type="match status" value="1"/>
</dbReference>
<dbReference type="InterPro" id="IPR004495">
    <property type="entry name" value="Met-tRNA-synth_bsu_C"/>
</dbReference>
<keyword evidence="14 16" id="KW-0030">Aminoacyl-tRNA synthetase</keyword>
<dbReference type="AlphaFoldDB" id="A0A369A2X6"/>
<keyword evidence="10 16" id="KW-0862">Zinc</keyword>
<feature type="binding site" evidence="16">
    <location>
        <position position="159"/>
    </location>
    <ligand>
        <name>Zn(2+)</name>
        <dbReference type="ChEBI" id="CHEBI:29105"/>
    </ligand>
</feature>
<keyword evidence="6 16" id="KW-0820">tRNA-binding</keyword>
<dbReference type="InterPro" id="IPR014729">
    <property type="entry name" value="Rossmann-like_a/b/a_fold"/>
</dbReference>
<dbReference type="GO" id="GO:0046872">
    <property type="term" value="F:metal ion binding"/>
    <property type="evidence" value="ECO:0007669"/>
    <property type="project" value="UniProtKB-KW"/>
</dbReference>
<dbReference type="NCBIfam" id="TIGR00399">
    <property type="entry name" value="metG_C_term"/>
    <property type="match status" value="1"/>
</dbReference>
<dbReference type="PROSITE" id="PS50886">
    <property type="entry name" value="TRBD"/>
    <property type="match status" value="1"/>
</dbReference>
<dbReference type="InterPro" id="IPR009080">
    <property type="entry name" value="tRNAsynth_Ia_anticodon-bd"/>
</dbReference>
<dbReference type="RefSeq" id="WP_114411857.1">
    <property type="nucleotide sequence ID" value="NZ_QPJQ01000012.1"/>
</dbReference>
<dbReference type="GO" id="GO:0006431">
    <property type="term" value="P:methionyl-tRNA aminoacylation"/>
    <property type="evidence" value="ECO:0007669"/>
    <property type="project" value="UniProtKB-UniRule"/>
</dbReference>
<feature type="domain" description="TRNA-binding" evidence="17">
    <location>
        <begin position="582"/>
        <end position="683"/>
    </location>
</feature>
<dbReference type="Gene3D" id="1.10.730.10">
    <property type="entry name" value="Isoleucyl-tRNA Synthetase, Domain 1"/>
    <property type="match status" value="1"/>
</dbReference>
<dbReference type="InterPro" id="IPR023458">
    <property type="entry name" value="Met-tRNA_ligase_1"/>
</dbReference>
<dbReference type="SUPFAM" id="SSF57770">
    <property type="entry name" value="Methionyl-tRNA synthetase (MetRS), Zn-domain"/>
    <property type="match status" value="1"/>
</dbReference>
<evidence type="ECO:0000256" key="7">
    <source>
        <dbReference type="ARBA" id="ARBA00022598"/>
    </source>
</evidence>
<dbReference type="InterPro" id="IPR014758">
    <property type="entry name" value="Met-tRNA_synth"/>
</dbReference>
<dbReference type="FunFam" id="2.40.50.140:FF:000042">
    <property type="entry name" value="Methionine--tRNA ligase"/>
    <property type="match status" value="1"/>
</dbReference>
<evidence type="ECO:0000256" key="12">
    <source>
        <dbReference type="ARBA" id="ARBA00022884"/>
    </source>
</evidence>
<keyword evidence="7 16" id="KW-0436">Ligase</keyword>
<evidence type="ECO:0000256" key="8">
    <source>
        <dbReference type="ARBA" id="ARBA00022723"/>
    </source>
</evidence>
<dbReference type="FunFam" id="2.20.28.20:FF:000001">
    <property type="entry name" value="Methionine--tRNA ligase"/>
    <property type="match status" value="1"/>
</dbReference>
<evidence type="ECO:0000256" key="6">
    <source>
        <dbReference type="ARBA" id="ARBA00022555"/>
    </source>
</evidence>
<evidence type="ECO:0000256" key="10">
    <source>
        <dbReference type="ARBA" id="ARBA00022833"/>
    </source>
</evidence>
<feature type="binding site" evidence="16">
    <location>
        <position position="162"/>
    </location>
    <ligand>
        <name>Zn(2+)</name>
        <dbReference type="ChEBI" id="CHEBI:29105"/>
    </ligand>
</feature>
<dbReference type="NCBIfam" id="NF001100">
    <property type="entry name" value="PRK00133.1"/>
    <property type="match status" value="1"/>
</dbReference>
<dbReference type="SUPFAM" id="SSF47323">
    <property type="entry name" value="Anticodon-binding domain of a subclass of class I aminoacyl-tRNA synthetases"/>
    <property type="match status" value="1"/>
</dbReference>
<dbReference type="Gene3D" id="2.40.50.140">
    <property type="entry name" value="Nucleic acid-binding proteins"/>
    <property type="match status" value="1"/>
</dbReference>
<comment type="caution">
    <text evidence="18">The sequence shown here is derived from an EMBL/GenBank/DDBJ whole genome shotgun (WGS) entry which is preliminary data.</text>
</comment>
<dbReference type="NCBIfam" id="TIGR00398">
    <property type="entry name" value="metG"/>
    <property type="match status" value="1"/>
</dbReference>
<dbReference type="InterPro" id="IPR002547">
    <property type="entry name" value="tRNA-bd_dom"/>
</dbReference>
<dbReference type="FunFam" id="1.10.730.10:FF:000005">
    <property type="entry name" value="Methionine--tRNA ligase"/>
    <property type="match status" value="1"/>
</dbReference>
<dbReference type="SUPFAM" id="SSF50249">
    <property type="entry name" value="Nucleic acid-binding proteins"/>
    <property type="match status" value="1"/>
</dbReference>
<evidence type="ECO:0000256" key="5">
    <source>
        <dbReference type="ARBA" id="ARBA00022490"/>
    </source>
</evidence>
<keyword evidence="5 16" id="KW-0963">Cytoplasm</keyword>